<gene>
    <name evidence="1" type="ORF">DERYTH_LOCUS18012</name>
</gene>
<organism evidence="1 2">
    <name type="scientific">Dentiscutata erythropus</name>
    <dbReference type="NCBI Taxonomy" id="1348616"/>
    <lineage>
        <taxon>Eukaryota</taxon>
        <taxon>Fungi</taxon>
        <taxon>Fungi incertae sedis</taxon>
        <taxon>Mucoromycota</taxon>
        <taxon>Glomeromycotina</taxon>
        <taxon>Glomeromycetes</taxon>
        <taxon>Diversisporales</taxon>
        <taxon>Gigasporaceae</taxon>
        <taxon>Dentiscutata</taxon>
    </lineage>
</organism>
<dbReference type="OrthoDB" id="2387492at2759"/>
<accession>A0A9N9NRB8</accession>
<sequence>LLESNSDKEKDIWQAVEIELNKINVKKLGYDYLLCSGILDNSLEPFTTISKDFLKTFKKLYKKFKLPESIKLKNICVKFVQKENKKYLNLSQNFSNAVFGEFLDKPEKLQELTNQMLRRKKASSASAVRKRFWQQARHSDYMVITKVNGKKVEIGYLETGYLKSSSNKQIQDYKKLNRFGKDSIDTIKSQRNKRVYGDLELDYLSIFTINITGNVVEFHSMYKEFGLYRVWLLNKVKISLNILSAKPEDVYYLIHNLLAFRTAIAYTISKMLYGPDDTMEVISTISISLAMLVNSSISTVGLLSHYSSSQKNTKKRRTKKNKNQYIFVAGETFK</sequence>
<evidence type="ECO:0000313" key="2">
    <source>
        <dbReference type="Proteomes" id="UP000789405"/>
    </source>
</evidence>
<dbReference type="Proteomes" id="UP000789405">
    <property type="component" value="Unassembled WGS sequence"/>
</dbReference>
<comment type="caution">
    <text evidence="1">The sequence shown here is derived from an EMBL/GenBank/DDBJ whole genome shotgun (WGS) entry which is preliminary data.</text>
</comment>
<protein>
    <submittedName>
        <fullName evidence="1">28786_t:CDS:1</fullName>
    </submittedName>
</protein>
<name>A0A9N9NRB8_9GLOM</name>
<dbReference type="EMBL" id="CAJVPY010017709">
    <property type="protein sequence ID" value="CAG8763236.1"/>
    <property type="molecule type" value="Genomic_DNA"/>
</dbReference>
<proteinExistence type="predicted"/>
<keyword evidence="2" id="KW-1185">Reference proteome</keyword>
<feature type="non-terminal residue" evidence="1">
    <location>
        <position position="1"/>
    </location>
</feature>
<evidence type="ECO:0000313" key="1">
    <source>
        <dbReference type="EMBL" id="CAG8763236.1"/>
    </source>
</evidence>
<dbReference type="AlphaFoldDB" id="A0A9N9NRB8"/>
<reference evidence="1" key="1">
    <citation type="submission" date="2021-06" db="EMBL/GenBank/DDBJ databases">
        <authorList>
            <person name="Kallberg Y."/>
            <person name="Tangrot J."/>
            <person name="Rosling A."/>
        </authorList>
    </citation>
    <scope>NUCLEOTIDE SEQUENCE</scope>
    <source>
        <strain evidence="1">MA453B</strain>
    </source>
</reference>